<evidence type="ECO:0000256" key="1">
    <source>
        <dbReference type="SAM" id="MobiDB-lite"/>
    </source>
</evidence>
<dbReference type="STRING" id="797516.HMPREF9104_01148"/>
<dbReference type="HOGENOM" id="CLU_2409555_0_0_9"/>
<dbReference type="OrthoDB" id="2173042at2"/>
<sequence>MADQKFDGYSKDDLTKKLVDGETGGVTFKNLKPATNYDFVATYAGQDPTKSGTDLGKVTTSSAVIAAPTSSASSSASSESSAATPASSAAKK</sequence>
<dbReference type="AlphaFoldDB" id="H1LEX2"/>
<gene>
    <name evidence="2" type="ORF">HMPREF9104_01148</name>
</gene>
<comment type="caution">
    <text evidence="2">The sequence shown here is derived from an EMBL/GenBank/DDBJ whole genome shotgun (WGS) entry which is preliminary data.</text>
</comment>
<name>H1LEX2_9LACO</name>
<dbReference type="PATRIC" id="fig|797516.3.peg.1024"/>
<reference evidence="2 3" key="1">
    <citation type="submission" date="2011-09" db="EMBL/GenBank/DDBJ databases">
        <authorList>
            <person name="Weinstock G."/>
            <person name="Sodergren E."/>
            <person name="Clifton S."/>
            <person name="Fulton L."/>
            <person name="Fulton B."/>
            <person name="Courtney L."/>
            <person name="Fronick C."/>
            <person name="Harrison M."/>
            <person name="Strong C."/>
            <person name="Farmer C."/>
            <person name="Delahaunty K."/>
            <person name="Markovic C."/>
            <person name="Hall O."/>
            <person name="Minx P."/>
            <person name="Tomlinson C."/>
            <person name="Mitreva M."/>
            <person name="Hou S."/>
            <person name="Chen J."/>
            <person name="Wollam A."/>
            <person name="Pepin K.H."/>
            <person name="Johnson M."/>
            <person name="Bhonagiri V."/>
            <person name="Zhang X."/>
            <person name="Suruliraj S."/>
            <person name="Warren W."/>
            <person name="Chinwalla A."/>
            <person name="Mardis E.R."/>
            <person name="Wilson R.K."/>
        </authorList>
    </citation>
    <scope>NUCLEOTIDE SEQUENCE [LARGE SCALE GENOMIC DNA]</scope>
    <source>
        <strain evidence="2 3">F0435</strain>
    </source>
</reference>
<accession>H1LEX2</accession>
<evidence type="ECO:0000313" key="3">
    <source>
        <dbReference type="Proteomes" id="UP000005025"/>
    </source>
</evidence>
<evidence type="ECO:0000313" key="2">
    <source>
        <dbReference type="EMBL" id="EHO52211.1"/>
    </source>
</evidence>
<proteinExistence type="predicted"/>
<dbReference type="RefSeq" id="WP_008856327.1">
    <property type="nucleotide sequence ID" value="NZ_JH591026.1"/>
</dbReference>
<feature type="region of interest" description="Disordered" evidence="1">
    <location>
        <begin position="66"/>
        <end position="92"/>
    </location>
</feature>
<dbReference type="Proteomes" id="UP000005025">
    <property type="component" value="Unassembled WGS sequence"/>
</dbReference>
<organism evidence="2 3">
    <name type="scientific">Lentilactobacillus kisonensis F0435</name>
    <dbReference type="NCBI Taxonomy" id="797516"/>
    <lineage>
        <taxon>Bacteria</taxon>
        <taxon>Bacillati</taxon>
        <taxon>Bacillota</taxon>
        <taxon>Bacilli</taxon>
        <taxon>Lactobacillales</taxon>
        <taxon>Lactobacillaceae</taxon>
        <taxon>Lentilactobacillus</taxon>
    </lineage>
</organism>
<dbReference type="EMBL" id="AGRJ01000110">
    <property type="protein sequence ID" value="EHO52211.1"/>
    <property type="molecule type" value="Genomic_DNA"/>
</dbReference>
<protein>
    <submittedName>
        <fullName evidence="2">Uncharacterized protein</fullName>
    </submittedName>
</protein>